<evidence type="ECO:0000313" key="3">
    <source>
        <dbReference type="Proteomes" id="UP000799776"/>
    </source>
</evidence>
<feature type="signal peptide" evidence="1">
    <location>
        <begin position="1"/>
        <end position="23"/>
    </location>
</feature>
<name>A0A6A5YCS4_9PEZI</name>
<accession>A0A6A5YCS4</accession>
<proteinExistence type="predicted"/>
<evidence type="ECO:0000313" key="2">
    <source>
        <dbReference type="EMBL" id="KAF2089313.1"/>
    </source>
</evidence>
<organism evidence="2 3">
    <name type="scientific">Saccharata proteae CBS 121410</name>
    <dbReference type="NCBI Taxonomy" id="1314787"/>
    <lineage>
        <taxon>Eukaryota</taxon>
        <taxon>Fungi</taxon>
        <taxon>Dikarya</taxon>
        <taxon>Ascomycota</taxon>
        <taxon>Pezizomycotina</taxon>
        <taxon>Dothideomycetes</taxon>
        <taxon>Dothideomycetes incertae sedis</taxon>
        <taxon>Botryosphaeriales</taxon>
        <taxon>Saccharataceae</taxon>
        <taxon>Saccharata</taxon>
    </lineage>
</organism>
<gene>
    <name evidence="2" type="ORF">K490DRAFT_63449</name>
</gene>
<reference evidence="2" key="1">
    <citation type="journal article" date="2020" name="Stud. Mycol.">
        <title>101 Dothideomycetes genomes: a test case for predicting lifestyles and emergence of pathogens.</title>
        <authorList>
            <person name="Haridas S."/>
            <person name="Albert R."/>
            <person name="Binder M."/>
            <person name="Bloem J."/>
            <person name="Labutti K."/>
            <person name="Salamov A."/>
            <person name="Andreopoulos B."/>
            <person name="Baker S."/>
            <person name="Barry K."/>
            <person name="Bills G."/>
            <person name="Bluhm B."/>
            <person name="Cannon C."/>
            <person name="Castanera R."/>
            <person name="Culley D."/>
            <person name="Daum C."/>
            <person name="Ezra D."/>
            <person name="Gonzalez J."/>
            <person name="Henrissat B."/>
            <person name="Kuo A."/>
            <person name="Liang C."/>
            <person name="Lipzen A."/>
            <person name="Lutzoni F."/>
            <person name="Magnuson J."/>
            <person name="Mondo S."/>
            <person name="Nolan M."/>
            <person name="Ohm R."/>
            <person name="Pangilinan J."/>
            <person name="Park H.-J."/>
            <person name="Ramirez L."/>
            <person name="Alfaro M."/>
            <person name="Sun H."/>
            <person name="Tritt A."/>
            <person name="Yoshinaga Y."/>
            <person name="Zwiers L.-H."/>
            <person name="Turgeon B."/>
            <person name="Goodwin S."/>
            <person name="Spatafora J."/>
            <person name="Crous P."/>
            <person name="Grigoriev I."/>
        </authorList>
    </citation>
    <scope>NUCLEOTIDE SEQUENCE</scope>
    <source>
        <strain evidence="2">CBS 121410</strain>
    </source>
</reference>
<evidence type="ECO:0008006" key="4">
    <source>
        <dbReference type="Google" id="ProtNLM"/>
    </source>
</evidence>
<dbReference type="AlphaFoldDB" id="A0A6A5YCS4"/>
<sequence>MYLFPTTPASTILLLTLLTTVLASPTTPSKRSVYHHQHTFNLIALPQRFDLSPSISSQPLIAEPIGPCEASLTFAPLSNAAPALLFTAAGKITNSSLTTVPNNSTNTTRPMHLHIPPDLSKPLSLRCASDAATTSLDVAGSFTYRPDDIKHVSGTWIACPSLRYKRFDQMMPDGCVEIELGMQCGDAEGRAPGGAVEVGCYDEGIL</sequence>
<keyword evidence="1" id="KW-0732">Signal</keyword>
<protein>
    <recommendedName>
        <fullName evidence="4">Ubiquitin 3 binding protein But2 C-terminal domain-containing protein</fullName>
    </recommendedName>
</protein>
<evidence type="ECO:0000256" key="1">
    <source>
        <dbReference type="SAM" id="SignalP"/>
    </source>
</evidence>
<keyword evidence="3" id="KW-1185">Reference proteome</keyword>
<feature type="chain" id="PRO_5025616500" description="Ubiquitin 3 binding protein But2 C-terminal domain-containing protein" evidence="1">
    <location>
        <begin position="24"/>
        <end position="206"/>
    </location>
</feature>
<dbReference type="EMBL" id="ML978714">
    <property type="protein sequence ID" value="KAF2089313.1"/>
    <property type="molecule type" value="Genomic_DNA"/>
</dbReference>
<dbReference type="Proteomes" id="UP000799776">
    <property type="component" value="Unassembled WGS sequence"/>
</dbReference>